<evidence type="ECO:0000313" key="3">
    <source>
        <dbReference type="Proteomes" id="UP000252085"/>
    </source>
</evidence>
<reference evidence="2 3" key="1">
    <citation type="submission" date="2016-04" db="EMBL/GenBank/DDBJ databases">
        <authorList>
            <person name="Evans L.H."/>
            <person name="Alamgir A."/>
            <person name="Owens N."/>
            <person name="Weber N.D."/>
            <person name="Virtaneva K."/>
            <person name="Barbian K."/>
            <person name="Babar A."/>
            <person name="Rosenke K."/>
        </authorList>
    </citation>
    <scope>NUCLEOTIDE SEQUENCE [LARGE SCALE GENOMIC DNA]</scope>
    <source>
        <strain evidence="2">NIES-2108</strain>
    </source>
</reference>
<accession>A0A367R180</accession>
<gene>
    <name evidence="2" type="ORF">A6769_34245</name>
</gene>
<feature type="region of interest" description="Disordered" evidence="1">
    <location>
        <begin position="37"/>
        <end position="68"/>
    </location>
</feature>
<dbReference type="EMBL" id="LXQE01000191">
    <property type="protein sequence ID" value="RCJ30246.1"/>
    <property type="molecule type" value="Genomic_DNA"/>
</dbReference>
<proteinExistence type="predicted"/>
<dbReference type="Proteomes" id="UP000252085">
    <property type="component" value="Unassembled WGS sequence"/>
</dbReference>
<dbReference type="AlphaFoldDB" id="A0A367R180"/>
<comment type="caution">
    <text evidence="2">The sequence shown here is derived from an EMBL/GenBank/DDBJ whole genome shotgun (WGS) entry which is preliminary data.</text>
</comment>
<sequence length="107" mass="12134">MIALLANCTNRILVNLVHRKISSHIYQSAREVKVMDSQTSQQLQDEQIQNESDETVNNSSLNTSVENSGVTEDNSLELKAQTKFKLINLTQDFALTSCIWYQGRQIC</sequence>
<protein>
    <submittedName>
        <fullName evidence="2">Uncharacterized protein</fullName>
    </submittedName>
</protein>
<evidence type="ECO:0000313" key="2">
    <source>
        <dbReference type="EMBL" id="RCJ30246.1"/>
    </source>
</evidence>
<name>A0A367R180_NOSPU</name>
<organism evidence="2 3">
    <name type="scientific">Nostoc punctiforme NIES-2108</name>
    <dbReference type="NCBI Taxonomy" id="1356359"/>
    <lineage>
        <taxon>Bacteria</taxon>
        <taxon>Bacillati</taxon>
        <taxon>Cyanobacteriota</taxon>
        <taxon>Cyanophyceae</taxon>
        <taxon>Nostocales</taxon>
        <taxon>Nostocaceae</taxon>
        <taxon>Nostoc</taxon>
    </lineage>
</organism>
<evidence type="ECO:0000256" key="1">
    <source>
        <dbReference type="SAM" id="MobiDB-lite"/>
    </source>
</evidence>